<name>A0ABX7T9D0_9SPHN</name>
<gene>
    <name evidence="2" type="ORF">J4G78_05055</name>
</gene>
<reference evidence="2 3" key="1">
    <citation type="submission" date="2021-03" db="EMBL/GenBank/DDBJ databases">
        <title>Complete genome of Parasphingorhabdus_sp.JHSY0214.</title>
        <authorList>
            <person name="Yoo J.H."/>
            <person name="Bae J.W."/>
        </authorList>
    </citation>
    <scope>NUCLEOTIDE SEQUENCE [LARGE SCALE GENOMIC DNA]</scope>
    <source>
        <strain evidence="2 3">JHSY0214</strain>
    </source>
</reference>
<feature type="region of interest" description="Disordered" evidence="1">
    <location>
        <begin position="1"/>
        <end position="82"/>
    </location>
</feature>
<evidence type="ECO:0008006" key="4">
    <source>
        <dbReference type="Google" id="ProtNLM"/>
    </source>
</evidence>
<feature type="compositionally biased region" description="Basic and acidic residues" evidence="1">
    <location>
        <begin position="40"/>
        <end position="52"/>
    </location>
</feature>
<evidence type="ECO:0000313" key="2">
    <source>
        <dbReference type="EMBL" id="QTD56940.1"/>
    </source>
</evidence>
<keyword evidence="3" id="KW-1185">Reference proteome</keyword>
<evidence type="ECO:0000256" key="1">
    <source>
        <dbReference type="SAM" id="MobiDB-lite"/>
    </source>
</evidence>
<sequence length="354" mass="39170">MGFQDDFARNAKKQRRSGNNSGELAGQEPDQHPFAAPAPDGERETLHLRYGDDGGAGDNESVEASNEPNDAPRAKPARATRHDGWTPEIRVKFLEALANCGHVGSAAIFVERSRTSAYSLRRRNIDFSRAWDAALLIGRDVSTDALQDRAVNGIEEEVYYQGEVVGTKRRYDNRLLLAHIARLDRMAERISVSRGAARFDEMLDAIATETDTSPLISEPTTDEIVDIIAETEAQATVQEVEAECLRQSNSKHDDKLSAEAEADPESAAARTRDPYYSDAPEKEKIYGPMHEVDWGDGKDVEYWRMFAEEAAEITAKHPQVKTREVAMDDPAFLSTIMASSAVSLAADDIEADRK</sequence>
<proteinExistence type="predicted"/>
<protein>
    <recommendedName>
        <fullName evidence="4">Terminase small subunit</fullName>
    </recommendedName>
</protein>
<dbReference type="Proteomes" id="UP000663923">
    <property type="component" value="Chromosome"/>
</dbReference>
<feature type="compositionally biased region" description="Basic and acidic residues" evidence="1">
    <location>
        <begin position="270"/>
        <end position="281"/>
    </location>
</feature>
<organism evidence="2 3">
    <name type="scientific">Parasphingorhabdus cellanae</name>
    <dbReference type="NCBI Taxonomy" id="2806553"/>
    <lineage>
        <taxon>Bacteria</taxon>
        <taxon>Pseudomonadati</taxon>
        <taxon>Pseudomonadota</taxon>
        <taxon>Alphaproteobacteria</taxon>
        <taxon>Sphingomonadales</taxon>
        <taxon>Sphingomonadaceae</taxon>
        <taxon>Parasphingorhabdus</taxon>
    </lineage>
</organism>
<evidence type="ECO:0000313" key="3">
    <source>
        <dbReference type="Proteomes" id="UP000663923"/>
    </source>
</evidence>
<dbReference type="EMBL" id="CP071794">
    <property type="protein sequence ID" value="QTD56940.1"/>
    <property type="molecule type" value="Genomic_DNA"/>
</dbReference>
<accession>A0ABX7T9D0</accession>
<dbReference type="RefSeq" id="WP_207989046.1">
    <property type="nucleotide sequence ID" value="NZ_CP071794.1"/>
</dbReference>
<feature type="region of interest" description="Disordered" evidence="1">
    <location>
        <begin position="245"/>
        <end position="281"/>
    </location>
</feature>